<feature type="domain" description="TonB-dependent receptor-like beta-barrel" evidence="13">
    <location>
        <begin position="385"/>
        <end position="943"/>
    </location>
</feature>
<organism evidence="15 16">
    <name type="scientific">Flavobacterium polysaccharolyticum</name>
    <dbReference type="NCBI Taxonomy" id="3133148"/>
    <lineage>
        <taxon>Bacteria</taxon>
        <taxon>Pseudomonadati</taxon>
        <taxon>Bacteroidota</taxon>
        <taxon>Flavobacteriia</taxon>
        <taxon>Flavobacteriales</taxon>
        <taxon>Flavobacteriaceae</taxon>
        <taxon>Flavobacterium</taxon>
    </lineage>
</organism>
<evidence type="ECO:0000313" key="15">
    <source>
        <dbReference type="EMBL" id="MEM0575995.1"/>
    </source>
</evidence>
<dbReference type="Gene3D" id="2.170.130.10">
    <property type="entry name" value="TonB-dependent receptor, plug domain"/>
    <property type="match status" value="1"/>
</dbReference>
<keyword evidence="5 12" id="KW-0732">Signal</keyword>
<keyword evidence="3 10" id="KW-1134">Transmembrane beta strand</keyword>
<comment type="subcellular location">
    <subcellularLocation>
        <location evidence="1 10">Cell outer membrane</location>
        <topology evidence="1 10">Multi-pass membrane protein</topology>
    </subcellularLocation>
</comment>
<gene>
    <name evidence="15" type="ORF">WFZ86_05750</name>
</gene>
<dbReference type="Pfam" id="PF13715">
    <property type="entry name" value="CarbopepD_reg_2"/>
    <property type="match status" value="1"/>
</dbReference>
<dbReference type="InterPro" id="IPR036942">
    <property type="entry name" value="Beta-barrel_TonB_sf"/>
</dbReference>
<dbReference type="SUPFAM" id="SSF49464">
    <property type="entry name" value="Carboxypeptidase regulatory domain-like"/>
    <property type="match status" value="1"/>
</dbReference>
<keyword evidence="4 10" id="KW-0812">Transmembrane</keyword>
<feature type="signal peptide" evidence="12">
    <location>
        <begin position="1"/>
        <end position="21"/>
    </location>
</feature>
<evidence type="ECO:0000256" key="10">
    <source>
        <dbReference type="PROSITE-ProRule" id="PRU01360"/>
    </source>
</evidence>
<keyword evidence="8 15" id="KW-0675">Receptor</keyword>
<evidence type="ECO:0000256" key="8">
    <source>
        <dbReference type="ARBA" id="ARBA00023170"/>
    </source>
</evidence>
<dbReference type="InterPro" id="IPR023997">
    <property type="entry name" value="TonB-dep_OMP_SusC/RagA_CS"/>
</dbReference>
<keyword evidence="7 10" id="KW-0472">Membrane</keyword>
<dbReference type="Gene3D" id="2.60.40.1120">
    <property type="entry name" value="Carboxypeptidase-like, regulatory domain"/>
    <property type="match status" value="1"/>
</dbReference>
<dbReference type="InterPro" id="IPR039426">
    <property type="entry name" value="TonB-dep_rcpt-like"/>
</dbReference>
<dbReference type="InterPro" id="IPR023996">
    <property type="entry name" value="TonB-dep_OMP_SusC/RagA"/>
</dbReference>
<dbReference type="NCBIfam" id="TIGR04057">
    <property type="entry name" value="SusC_RagA_signa"/>
    <property type="match status" value="1"/>
</dbReference>
<feature type="chain" id="PRO_5047339224" evidence="12">
    <location>
        <begin position="22"/>
        <end position="979"/>
    </location>
</feature>
<dbReference type="RefSeq" id="WP_342691052.1">
    <property type="nucleotide sequence ID" value="NZ_JBCGDP010000004.1"/>
</dbReference>
<evidence type="ECO:0000259" key="13">
    <source>
        <dbReference type="Pfam" id="PF00593"/>
    </source>
</evidence>
<dbReference type="Pfam" id="PF07715">
    <property type="entry name" value="Plug"/>
    <property type="match status" value="1"/>
</dbReference>
<keyword evidence="9 10" id="KW-0998">Cell outer membrane</keyword>
<name>A0ABU9NLN8_9FLAO</name>
<dbReference type="Proteomes" id="UP001468798">
    <property type="component" value="Unassembled WGS sequence"/>
</dbReference>
<evidence type="ECO:0000256" key="11">
    <source>
        <dbReference type="RuleBase" id="RU003357"/>
    </source>
</evidence>
<evidence type="ECO:0000256" key="4">
    <source>
        <dbReference type="ARBA" id="ARBA00022692"/>
    </source>
</evidence>
<proteinExistence type="inferred from homology"/>
<evidence type="ECO:0000256" key="9">
    <source>
        <dbReference type="ARBA" id="ARBA00023237"/>
    </source>
</evidence>
<dbReference type="PANTHER" id="PTHR30069">
    <property type="entry name" value="TONB-DEPENDENT OUTER MEMBRANE RECEPTOR"/>
    <property type="match status" value="1"/>
</dbReference>
<evidence type="ECO:0000256" key="6">
    <source>
        <dbReference type="ARBA" id="ARBA00023077"/>
    </source>
</evidence>
<keyword evidence="2 10" id="KW-0813">Transport</keyword>
<reference evidence="15 16" key="1">
    <citation type="submission" date="2024-03" db="EMBL/GenBank/DDBJ databases">
        <title>Two novel species of the genus Flavobacterium exhibiting potentially degradation of complex polysaccharides.</title>
        <authorList>
            <person name="Lian X."/>
        </authorList>
    </citation>
    <scope>NUCLEOTIDE SEQUENCE [LARGE SCALE GENOMIC DNA]</scope>
    <source>
        <strain evidence="15 16">N6</strain>
    </source>
</reference>
<dbReference type="NCBIfam" id="TIGR04056">
    <property type="entry name" value="OMP_RagA_SusC"/>
    <property type="match status" value="1"/>
</dbReference>
<evidence type="ECO:0000256" key="3">
    <source>
        <dbReference type="ARBA" id="ARBA00022452"/>
    </source>
</evidence>
<evidence type="ECO:0000259" key="14">
    <source>
        <dbReference type="Pfam" id="PF07715"/>
    </source>
</evidence>
<evidence type="ECO:0000256" key="12">
    <source>
        <dbReference type="SAM" id="SignalP"/>
    </source>
</evidence>
<evidence type="ECO:0000313" key="16">
    <source>
        <dbReference type="Proteomes" id="UP001468798"/>
    </source>
</evidence>
<comment type="caution">
    <text evidence="15">The sequence shown here is derived from an EMBL/GenBank/DDBJ whole genome shotgun (WGS) entry which is preliminary data.</text>
</comment>
<dbReference type="InterPro" id="IPR012910">
    <property type="entry name" value="Plug_dom"/>
</dbReference>
<comment type="similarity">
    <text evidence="10 11">Belongs to the TonB-dependent receptor family.</text>
</comment>
<dbReference type="InterPro" id="IPR037066">
    <property type="entry name" value="Plug_dom_sf"/>
</dbReference>
<dbReference type="Pfam" id="PF00593">
    <property type="entry name" value="TonB_dep_Rec_b-barrel"/>
    <property type="match status" value="1"/>
</dbReference>
<evidence type="ECO:0000256" key="5">
    <source>
        <dbReference type="ARBA" id="ARBA00022729"/>
    </source>
</evidence>
<dbReference type="InterPro" id="IPR008969">
    <property type="entry name" value="CarboxyPept-like_regulatory"/>
</dbReference>
<keyword evidence="16" id="KW-1185">Reference proteome</keyword>
<keyword evidence="6 11" id="KW-0798">TonB box</keyword>
<dbReference type="InterPro" id="IPR000531">
    <property type="entry name" value="Beta-barrel_TonB"/>
</dbReference>
<evidence type="ECO:0000256" key="2">
    <source>
        <dbReference type="ARBA" id="ARBA00022448"/>
    </source>
</evidence>
<dbReference type="PROSITE" id="PS52016">
    <property type="entry name" value="TONB_DEPENDENT_REC_3"/>
    <property type="match status" value="1"/>
</dbReference>
<dbReference type="Gene3D" id="2.40.170.20">
    <property type="entry name" value="TonB-dependent receptor, beta-barrel domain"/>
    <property type="match status" value="1"/>
</dbReference>
<evidence type="ECO:0000256" key="1">
    <source>
        <dbReference type="ARBA" id="ARBA00004571"/>
    </source>
</evidence>
<sequence>MKTIYKKLLFLLLLLPFSLLAQNTVTGSVVEKATGQPIPGANVNIQGAANGVSTDFDGKFKLSNVKKGDKIVFSFIGFRNVVLTYDGQAALNASLEEDANELKEVVVQVGYGSVKKKDATGSVTVLGAKDFNKGPVTSADQMIQGKVAGLQITNGGGSPGEGATIRIRSGSSLNANNDPLYVIDGVPVAAGGVSGGRNPLTTINQNNIESITVLKDASATAIYGSRASNGVIIITTKKGKAGDLQVNYNATFQVSEVTKTVDALSPTQFRDLVNTRGNTSQIALMGTSNTDWQKEIYRTALGTDHNVSVSGGADNITYRASVGYANLNGILLKDNLQRSTISTALVGDFFDKHLKIQVSNNTSIMDSDYSNRGAIGSAVRFDPTQSIKNADGTYFQWLLSPTQINTLAGKNPVSLIEQQNNYGTSFRSIGNLQIDYKLHFLPELKAVANFGYDELSGRSFGDTDANYLNGLPGSGFKNSYLNFSKRNNKLMDLYFNYNKKVEAINTQFDVTGGYSYQDFRDNNGGFSINFQNNQNTPNISVPSRVNLQSFFARANFTVADKYILTASLRRDGTSRFTKENRWSNFPAFALAWKMSDENFLKEVEAVSTLKLRAGWGITGQQDIGVSYPSIPLYLGSNPQAQYQFGNVFYATFRPQPYNSNLKWEQTTTINAGIDFGFFSNRITGTIDVYQRDTKDLLLYTQNPPFFGFSNYDNYNVGSIRNRGIEISGSVIPVKTDDLEWSIGGNITFQNSEITKLASNDPNSPGYNVGGYDGGTGNTIQNHQIGYAPSSFYVYEQAYGADGKPLDGVFIDRNQDGVINEQDKYRFHKPAADVFYGFNTNLTYKNWDFTAAFRGSWGNYMYNNVDSSQGSLANVFIRNTDLSNSVVNVLETGFTTNDTKRYESDYYIQDAAFLRLDNVSVGYTFNQKPDSKSLVKLTLAAQNVFVITKYEGLDPEIAGGIDNNLYPRPITFTLGLNVNF</sequence>
<dbReference type="EMBL" id="JBCGDP010000004">
    <property type="protein sequence ID" value="MEM0575995.1"/>
    <property type="molecule type" value="Genomic_DNA"/>
</dbReference>
<evidence type="ECO:0000256" key="7">
    <source>
        <dbReference type="ARBA" id="ARBA00023136"/>
    </source>
</evidence>
<protein>
    <submittedName>
        <fullName evidence="15">TonB-dependent receptor</fullName>
    </submittedName>
</protein>
<feature type="domain" description="TonB-dependent receptor plug" evidence="14">
    <location>
        <begin position="115"/>
        <end position="231"/>
    </location>
</feature>
<accession>A0ABU9NLN8</accession>
<dbReference type="SUPFAM" id="SSF56935">
    <property type="entry name" value="Porins"/>
    <property type="match status" value="1"/>
</dbReference>
<dbReference type="PANTHER" id="PTHR30069:SF29">
    <property type="entry name" value="HEMOGLOBIN AND HEMOGLOBIN-HAPTOGLOBIN-BINDING PROTEIN 1-RELATED"/>
    <property type="match status" value="1"/>
</dbReference>